<gene>
    <name evidence="1" type="ORF">AB4876_07460</name>
</gene>
<dbReference type="InterPro" id="IPR021109">
    <property type="entry name" value="Peptidase_aspartic_dom_sf"/>
</dbReference>
<evidence type="ECO:0000313" key="2">
    <source>
        <dbReference type="Proteomes" id="UP001557485"/>
    </source>
</evidence>
<keyword evidence="2" id="KW-1185">Reference proteome</keyword>
<keyword evidence="1" id="KW-0645">Protease</keyword>
<dbReference type="RefSeq" id="WP_368381025.1">
    <property type="nucleotide sequence ID" value="NZ_JBFRYA010000005.1"/>
</dbReference>
<protein>
    <submittedName>
        <fullName evidence="1">TIGR02281 family clan AA aspartic protease</fullName>
    </submittedName>
</protein>
<dbReference type="NCBIfam" id="TIGR02281">
    <property type="entry name" value="clan_AA_DTGA"/>
    <property type="match status" value="1"/>
</dbReference>
<accession>A0ABV3U5F7</accession>
<dbReference type="Proteomes" id="UP001557485">
    <property type="component" value="Unassembled WGS sequence"/>
</dbReference>
<evidence type="ECO:0000313" key="1">
    <source>
        <dbReference type="EMBL" id="MEX1668744.1"/>
    </source>
</evidence>
<dbReference type="InterPro" id="IPR011969">
    <property type="entry name" value="Clan_AA_Asp_peptidase_C"/>
</dbReference>
<organism evidence="1 2">
    <name type="scientific">Zhongshania guokunii</name>
    <dbReference type="NCBI Taxonomy" id="641783"/>
    <lineage>
        <taxon>Bacteria</taxon>
        <taxon>Pseudomonadati</taxon>
        <taxon>Pseudomonadota</taxon>
        <taxon>Gammaproteobacteria</taxon>
        <taxon>Cellvibrionales</taxon>
        <taxon>Spongiibacteraceae</taxon>
        <taxon>Zhongshania</taxon>
    </lineage>
</organism>
<comment type="caution">
    <text evidence="1">The sequence shown here is derived from an EMBL/GenBank/DDBJ whole genome shotgun (WGS) entry which is preliminary data.</text>
</comment>
<dbReference type="Pfam" id="PF13975">
    <property type="entry name" value="gag-asp_proteas"/>
    <property type="match status" value="1"/>
</dbReference>
<dbReference type="CDD" id="cd05483">
    <property type="entry name" value="retropepsin_like_bacteria"/>
    <property type="match status" value="1"/>
</dbReference>
<dbReference type="PROSITE" id="PS00141">
    <property type="entry name" value="ASP_PROTEASE"/>
    <property type="match status" value="1"/>
</dbReference>
<sequence length="215" mass="23117">MNKLIVAGVGLLLMTSLGWSEPAKIVVRGLFDKAVLLEIDGRQKLLRNGQRDSSGIELISATPMQALVNINGKRQVLTLNKQVGAVYDEAPLTTVVLRKNHRNEYRMKISINGRSVDAVVDTGASSMAMSSQEAERLGIAYGLGEPTAIATAGGMSSGYIISLNKVEVGGIAVPHVNAIVIQGDYPNVVLLGMSFLEHVNLQEHNNILTLSPRHH</sequence>
<dbReference type="InterPro" id="IPR034122">
    <property type="entry name" value="Retropepsin-like_bacterial"/>
</dbReference>
<reference evidence="1 2" key="1">
    <citation type="journal article" date="2011" name="Int. J. Syst. Evol. Microbiol.">
        <title>Zhongshania antarctica gen. nov., sp. nov. and Zhongshania guokunii sp. nov., gammaproteobacteria respectively isolated from coastal attached (fast) ice and surface seawater of the Antarctic.</title>
        <authorList>
            <person name="Li H.J."/>
            <person name="Zhang X.Y."/>
            <person name="Chen C.X."/>
            <person name="Zhang Y.J."/>
            <person name="Gao Z.M."/>
            <person name="Yu Y."/>
            <person name="Chen X.L."/>
            <person name="Chen B."/>
            <person name="Zhang Y.Z."/>
        </authorList>
    </citation>
    <scope>NUCLEOTIDE SEQUENCE [LARGE SCALE GENOMIC DNA]</scope>
    <source>
        <strain evidence="1 2">ZS6-22T</strain>
    </source>
</reference>
<dbReference type="GO" id="GO:0008233">
    <property type="term" value="F:peptidase activity"/>
    <property type="evidence" value="ECO:0007669"/>
    <property type="project" value="UniProtKB-KW"/>
</dbReference>
<keyword evidence="1" id="KW-0378">Hydrolase</keyword>
<name>A0ABV3U5F7_9GAMM</name>
<dbReference type="Gene3D" id="2.40.70.10">
    <property type="entry name" value="Acid Proteases"/>
    <property type="match status" value="1"/>
</dbReference>
<dbReference type="SUPFAM" id="SSF50630">
    <property type="entry name" value="Acid proteases"/>
    <property type="match status" value="1"/>
</dbReference>
<dbReference type="InterPro" id="IPR001969">
    <property type="entry name" value="Aspartic_peptidase_AS"/>
</dbReference>
<dbReference type="GO" id="GO:0006508">
    <property type="term" value="P:proteolysis"/>
    <property type="evidence" value="ECO:0007669"/>
    <property type="project" value="UniProtKB-KW"/>
</dbReference>
<proteinExistence type="predicted"/>
<dbReference type="EMBL" id="JBFRYA010000005">
    <property type="protein sequence ID" value="MEX1668744.1"/>
    <property type="molecule type" value="Genomic_DNA"/>
</dbReference>